<reference evidence="3" key="2">
    <citation type="submission" date="2025-09" db="UniProtKB">
        <authorList>
            <consortium name="Ensembl"/>
        </authorList>
    </citation>
    <scope>IDENTIFICATION</scope>
</reference>
<evidence type="ECO:0000313" key="3">
    <source>
        <dbReference type="Ensembl" id="ENSNMLP00000028528.1"/>
    </source>
</evidence>
<sequence>MEMHLTRPKSSKGRRRDGKTTNASFNNDAESFPRLNGGSPFLARPDTFHARSQPEMQHPSHGFSHEDQLPHGPSLNRFKVLPSIERGRPKTSPHGADTKMPSLGLTGLHISKAEGREGTDLSTGRVPSACSSSDERKAALSPDTLLLAIKDPGGRRFQQHFNHTDTLCRVRASAEAKFGAHYGENASIETMEVPRRSFTDMSRTLSQCGIVNKSVLCIFQPQDD</sequence>
<dbReference type="Pfam" id="PF00789">
    <property type="entry name" value="UBX"/>
    <property type="match status" value="1"/>
</dbReference>
<dbReference type="InterPro" id="IPR029071">
    <property type="entry name" value="Ubiquitin-like_domsf"/>
</dbReference>
<accession>A0A8C6WSK9</accession>
<protein>
    <submittedName>
        <fullName evidence="3">UBX domain protein 10</fullName>
    </submittedName>
</protein>
<keyword evidence="4" id="KW-1185">Reference proteome</keyword>
<feature type="domain" description="UBX" evidence="2">
    <location>
        <begin position="140"/>
        <end position="218"/>
    </location>
</feature>
<feature type="region of interest" description="Disordered" evidence="1">
    <location>
        <begin position="114"/>
        <end position="137"/>
    </location>
</feature>
<dbReference type="SUPFAM" id="SSF54236">
    <property type="entry name" value="Ubiquitin-like"/>
    <property type="match status" value="1"/>
</dbReference>
<feature type="compositionally biased region" description="Basic residues" evidence="1">
    <location>
        <begin position="1"/>
        <end position="17"/>
    </location>
</feature>
<organism evidence="3 4">
    <name type="scientific">Neogobius melanostomus</name>
    <name type="common">round goby</name>
    <dbReference type="NCBI Taxonomy" id="47308"/>
    <lineage>
        <taxon>Eukaryota</taxon>
        <taxon>Metazoa</taxon>
        <taxon>Chordata</taxon>
        <taxon>Craniata</taxon>
        <taxon>Vertebrata</taxon>
        <taxon>Euteleostomi</taxon>
        <taxon>Actinopterygii</taxon>
        <taxon>Neopterygii</taxon>
        <taxon>Teleostei</taxon>
        <taxon>Neoteleostei</taxon>
        <taxon>Acanthomorphata</taxon>
        <taxon>Gobiaria</taxon>
        <taxon>Gobiiformes</taxon>
        <taxon>Gobioidei</taxon>
        <taxon>Gobiidae</taxon>
        <taxon>Benthophilinae</taxon>
        <taxon>Neogobiini</taxon>
        <taxon>Neogobius</taxon>
    </lineage>
</organism>
<feature type="compositionally biased region" description="Polar residues" evidence="1">
    <location>
        <begin position="20"/>
        <end position="29"/>
    </location>
</feature>
<evidence type="ECO:0000256" key="1">
    <source>
        <dbReference type="SAM" id="MobiDB-lite"/>
    </source>
</evidence>
<dbReference type="Gene3D" id="3.10.20.90">
    <property type="entry name" value="Phosphatidylinositol 3-kinase Catalytic Subunit, Chain A, domain 1"/>
    <property type="match status" value="1"/>
</dbReference>
<dbReference type="AlphaFoldDB" id="A0A8C6WSK9"/>
<evidence type="ECO:0000259" key="2">
    <source>
        <dbReference type="PROSITE" id="PS50033"/>
    </source>
</evidence>
<evidence type="ECO:0000313" key="4">
    <source>
        <dbReference type="Proteomes" id="UP000694523"/>
    </source>
</evidence>
<feature type="region of interest" description="Disordered" evidence="1">
    <location>
        <begin position="85"/>
        <end position="104"/>
    </location>
</feature>
<dbReference type="InterPro" id="IPR001012">
    <property type="entry name" value="UBX_dom"/>
</dbReference>
<name>A0A8C6WSK9_9GOBI</name>
<reference evidence="3" key="1">
    <citation type="submission" date="2025-08" db="UniProtKB">
        <authorList>
            <consortium name="Ensembl"/>
        </authorList>
    </citation>
    <scope>IDENTIFICATION</scope>
</reference>
<feature type="region of interest" description="Disordered" evidence="1">
    <location>
        <begin position="1"/>
        <end position="76"/>
    </location>
</feature>
<dbReference type="PROSITE" id="PS50033">
    <property type="entry name" value="UBX"/>
    <property type="match status" value="1"/>
</dbReference>
<dbReference type="Proteomes" id="UP000694523">
    <property type="component" value="Unplaced"/>
</dbReference>
<dbReference type="Ensembl" id="ENSNMLT00000031852.1">
    <property type="protein sequence ID" value="ENSNMLP00000028528.1"/>
    <property type="gene ID" value="ENSNMLG00000018133.1"/>
</dbReference>
<proteinExistence type="predicted"/>